<dbReference type="PROSITE" id="PS50894">
    <property type="entry name" value="HPT"/>
    <property type="match status" value="1"/>
</dbReference>
<dbReference type="SUPFAM" id="SSF47226">
    <property type="entry name" value="Histidine-containing phosphotransfer domain, HPT domain"/>
    <property type="match status" value="1"/>
</dbReference>
<dbReference type="Gene3D" id="1.20.120.160">
    <property type="entry name" value="HPT domain"/>
    <property type="match status" value="1"/>
</dbReference>
<protein>
    <recommendedName>
        <fullName evidence="3">HPt domain-containing protein</fullName>
    </recommendedName>
</protein>
<dbReference type="EMBL" id="CP003837">
    <property type="protein sequence ID" value="AGH45683.1"/>
    <property type="molecule type" value="Genomic_DNA"/>
</dbReference>
<dbReference type="PATRIC" id="fig|1129794.4.peg.3556"/>
<evidence type="ECO:0000259" key="3">
    <source>
        <dbReference type="PROSITE" id="PS50894"/>
    </source>
</evidence>
<dbReference type="KEGG" id="gps:C427_3575"/>
<dbReference type="GO" id="GO:0000160">
    <property type="term" value="P:phosphorelay signal transduction system"/>
    <property type="evidence" value="ECO:0007669"/>
    <property type="project" value="UniProtKB-KW"/>
</dbReference>
<dbReference type="CDD" id="cd00088">
    <property type="entry name" value="HPT"/>
    <property type="match status" value="1"/>
</dbReference>
<evidence type="ECO:0000256" key="1">
    <source>
        <dbReference type="ARBA" id="ARBA00023012"/>
    </source>
</evidence>
<evidence type="ECO:0000313" key="5">
    <source>
        <dbReference type="Proteomes" id="UP000011864"/>
    </source>
</evidence>
<feature type="modified residue" description="Phosphohistidine" evidence="2">
    <location>
        <position position="60"/>
    </location>
</feature>
<keyword evidence="1" id="KW-0902">Two-component regulatory system</keyword>
<gene>
    <name evidence="4" type="ORF">C427_3575</name>
</gene>
<name>K7A4W5_9ALTE</name>
<dbReference type="InterPro" id="IPR008207">
    <property type="entry name" value="Sig_transdc_His_kin_Hpt_dom"/>
</dbReference>
<dbReference type="SMART" id="SM00073">
    <property type="entry name" value="HPT"/>
    <property type="match status" value="1"/>
</dbReference>
<dbReference type="HOGENOM" id="CLU_1458410_0_0_6"/>
<sequence length="182" mass="20557">MSSSDVSIFDTQFAINQFSGNKTLLVKILDKFIQQYQHFDTLLTEHFQQQDLNAANQQIHTLKGVSGNLGMQALYQACKELEVNLANPETENNLDDFLQVFKQTLSVIKNFSAEKGIQENPETAPQQYDRVALIAALKRNEFISESKIHSYGKSLDLSSKKLQEIKLAIDNLDYNSAIALLE</sequence>
<keyword evidence="5" id="KW-1185">Reference proteome</keyword>
<dbReference type="InterPro" id="IPR036641">
    <property type="entry name" value="HPT_dom_sf"/>
</dbReference>
<proteinExistence type="predicted"/>
<reference evidence="4 5" key="1">
    <citation type="journal article" date="2013" name="Genome Announc.">
        <title>Complete Genome Sequence of Glaciecola psychrophila Strain 170T.</title>
        <authorList>
            <person name="Yin J."/>
            <person name="Chen J."/>
            <person name="Liu G."/>
            <person name="Yu Y."/>
            <person name="Song L."/>
            <person name="Wang X."/>
            <person name="Qu X."/>
        </authorList>
    </citation>
    <scope>NUCLEOTIDE SEQUENCE [LARGE SCALE GENOMIC DNA]</scope>
    <source>
        <strain evidence="4 5">170</strain>
    </source>
</reference>
<evidence type="ECO:0000313" key="4">
    <source>
        <dbReference type="EMBL" id="AGH45683.1"/>
    </source>
</evidence>
<dbReference type="STRING" id="1129794.C427_3575"/>
<dbReference type="OrthoDB" id="6386737at2"/>
<dbReference type="GO" id="GO:0004672">
    <property type="term" value="F:protein kinase activity"/>
    <property type="evidence" value="ECO:0007669"/>
    <property type="project" value="UniProtKB-ARBA"/>
</dbReference>
<evidence type="ECO:0000256" key="2">
    <source>
        <dbReference type="PROSITE-ProRule" id="PRU00110"/>
    </source>
</evidence>
<accession>K7A4W5</accession>
<dbReference type="RefSeq" id="WP_007637627.1">
    <property type="nucleotide sequence ID" value="NC_020514.1"/>
</dbReference>
<dbReference type="Pfam" id="PF01627">
    <property type="entry name" value="Hpt"/>
    <property type="match status" value="1"/>
</dbReference>
<dbReference type="eggNOG" id="COG2198">
    <property type="taxonomic scope" value="Bacteria"/>
</dbReference>
<dbReference type="Proteomes" id="UP000011864">
    <property type="component" value="Chromosome"/>
</dbReference>
<feature type="domain" description="HPt" evidence="3">
    <location>
        <begin position="21"/>
        <end position="115"/>
    </location>
</feature>
<dbReference type="AlphaFoldDB" id="K7A4W5"/>
<keyword evidence="2" id="KW-0597">Phosphoprotein</keyword>
<organism evidence="4 5">
    <name type="scientific">Paraglaciecola psychrophila 170</name>
    <dbReference type="NCBI Taxonomy" id="1129794"/>
    <lineage>
        <taxon>Bacteria</taxon>
        <taxon>Pseudomonadati</taxon>
        <taxon>Pseudomonadota</taxon>
        <taxon>Gammaproteobacteria</taxon>
        <taxon>Alteromonadales</taxon>
        <taxon>Alteromonadaceae</taxon>
        <taxon>Paraglaciecola</taxon>
    </lineage>
</organism>